<keyword evidence="2" id="KW-0833">Ubl conjugation pathway</keyword>
<dbReference type="CDD" id="cd23805">
    <property type="entry name" value="UBCc_UBE2T"/>
    <property type="match status" value="1"/>
</dbReference>
<feature type="compositionally biased region" description="Polar residues" evidence="4">
    <location>
        <begin position="404"/>
        <end position="428"/>
    </location>
</feature>
<dbReference type="Proteomes" id="UP001139887">
    <property type="component" value="Unassembled WGS sequence"/>
</dbReference>
<protein>
    <submittedName>
        <fullName evidence="6">Ubiquitin-conjugating enzyme E2 T</fullName>
        <ecNumber evidence="6">2.3.2.23</ecNumber>
    </submittedName>
</protein>
<dbReference type="PROSITE" id="PS50127">
    <property type="entry name" value="UBC_2"/>
    <property type="match status" value="1"/>
</dbReference>
<evidence type="ECO:0000256" key="4">
    <source>
        <dbReference type="SAM" id="MobiDB-lite"/>
    </source>
</evidence>
<dbReference type="EMBL" id="JANBUW010000019">
    <property type="protein sequence ID" value="KAJ2851002.1"/>
    <property type="molecule type" value="Genomic_DNA"/>
</dbReference>
<feature type="compositionally biased region" description="Basic residues" evidence="4">
    <location>
        <begin position="241"/>
        <end position="251"/>
    </location>
</feature>
<proteinExistence type="predicted"/>
<dbReference type="OrthoDB" id="9978460at2759"/>
<evidence type="ECO:0000256" key="1">
    <source>
        <dbReference type="ARBA" id="ARBA00022679"/>
    </source>
</evidence>
<dbReference type="PANTHER" id="PTHR24068">
    <property type="entry name" value="UBIQUITIN-CONJUGATING ENZYME E2"/>
    <property type="match status" value="1"/>
</dbReference>
<reference evidence="6" key="1">
    <citation type="submission" date="2022-07" db="EMBL/GenBank/DDBJ databases">
        <title>Phylogenomic reconstructions and comparative analyses of Kickxellomycotina fungi.</title>
        <authorList>
            <person name="Reynolds N.K."/>
            <person name="Stajich J.E."/>
            <person name="Barry K."/>
            <person name="Grigoriev I.V."/>
            <person name="Crous P."/>
            <person name="Smith M.E."/>
        </authorList>
    </citation>
    <scope>NUCLEOTIDE SEQUENCE</scope>
    <source>
        <strain evidence="6">NRRL 1566</strain>
    </source>
</reference>
<dbReference type="InterPro" id="IPR023313">
    <property type="entry name" value="UBQ-conjugating_AS"/>
</dbReference>
<dbReference type="AlphaFoldDB" id="A0A9W8IHR2"/>
<keyword evidence="6" id="KW-0012">Acyltransferase</keyword>
<evidence type="ECO:0000313" key="6">
    <source>
        <dbReference type="EMBL" id="KAJ2851002.1"/>
    </source>
</evidence>
<gene>
    <name evidence="6" type="primary">UBE2T</name>
    <name evidence="6" type="ORF">IWW36_001429</name>
</gene>
<dbReference type="InterPro" id="IPR000608">
    <property type="entry name" value="UBC"/>
</dbReference>
<feature type="compositionally biased region" description="Polar residues" evidence="4">
    <location>
        <begin position="336"/>
        <end position="347"/>
    </location>
</feature>
<keyword evidence="7" id="KW-1185">Reference proteome</keyword>
<evidence type="ECO:0000313" key="7">
    <source>
        <dbReference type="Proteomes" id="UP001139887"/>
    </source>
</evidence>
<evidence type="ECO:0000256" key="2">
    <source>
        <dbReference type="ARBA" id="ARBA00022786"/>
    </source>
</evidence>
<evidence type="ECO:0000259" key="5">
    <source>
        <dbReference type="PROSITE" id="PS50127"/>
    </source>
</evidence>
<feature type="region of interest" description="Disordered" evidence="4">
    <location>
        <begin position="495"/>
        <end position="547"/>
    </location>
</feature>
<evidence type="ECO:0000256" key="3">
    <source>
        <dbReference type="PROSITE-ProRule" id="PRU10133"/>
    </source>
</evidence>
<dbReference type="Pfam" id="PF00179">
    <property type="entry name" value="UQ_con"/>
    <property type="match status" value="1"/>
</dbReference>
<feature type="compositionally biased region" description="Basic and acidic residues" evidence="4">
    <location>
        <begin position="513"/>
        <end position="523"/>
    </location>
</feature>
<dbReference type="SMART" id="SM00212">
    <property type="entry name" value="UBCc"/>
    <property type="match status" value="1"/>
</dbReference>
<feature type="compositionally biased region" description="Polar residues" evidence="4">
    <location>
        <begin position="497"/>
        <end position="510"/>
    </location>
</feature>
<dbReference type="Gene3D" id="3.10.110.10">
    <property type="entry name" value="Ubiquitin Conjugating Enzyme"/>
    <property type="match status" value="1"/>
</dbReference>
<feature type="region of interest" description="Disordered" evidence="4">
    <location>
        <begin position="171"/>
        <end position="428"/>
    </location>
</feature>
<dbReference type="InterPro" id="IPR016135">
    <property type="entry name" value="UBQ-conjugating_enzyme/RWD"/>
</dbReference>
<dbReference type="EC" id="2.3.2.23" evidence="6"/>
<feature type="compositionally biased region" description="Acidic residues" evidence="4">
    <location>
        <begin position="386"/>
        <end position="397"/>
    </location>
</feature>
<feature type="active site" description="Glycyl thioester intermediate" evidence="3">
    <location>
        <position position="86"/>
    </location>
</feature>
<dbReference type="PROSITE" id="PS00183">
    <property type="entry name" value="UBC_1"/>
    <property type="match status" value="1"/>
</dbReference>
<accession>A0A9W8IHR2</accession>
<feature type="compositionally biased region" description="Polar residues" evidence="4">
    <location>
        <begin position="272"/>
        <end position="290"/>
    </location>
</feature>
<comment type="caution">
    <text evidence="6">The sequence shown here is derived from an EMBL/GenBank/DDBJ whole genome shotgun (WGS) entry which is preliminary data.</text>
</comment>
<keyword evidence="1 6" id="KW-0808">Transferase</keyword>
<dbReference type="SUPFAM" id="SSF54495">
    <property type="entry name" value="UBC-like"/>
    <property type="match status" value="1"/>
</dbReference>
<name>A0A9W8IHR2_9FUNG</name>
<dbReference type="GO" id="GO:0061631">
    <property type="term" value="F:ubiquitin conjugating enzyme activity"/>
    <property type="evidence" value="ECO:0007669"/>
    <property type="project" value="UniProtKB-EC"/>
</dbReference>
<sequence>MKQNTRLMKEFRMLQSELPAGIICTPKHESLDHYEVRIDGPPDTPYEGGRFLVEVSLSDRYPIEPPSVKFKTRIYHPNIDDFGNICLEVLKSGKNGSWNPSWTVGKVLVALTVLLGSPNPHDPLMPEIAEQMRNSHAAYVKAAKEWTERHAMVHEEDPTDYVNGSQLSTISSVSKHGDDQTTAMEEELEAQEAGSAKGKRKLGLSRKSASPTPDQPIPGLPPAHGRISGTGGGIRRLGLSRSKKPQSKRPSRPSPPTTSRTGLKPLALAPRTSKQPAASSGSSQAESIEITSDDASSEAMQSKKEQPRPTRSSISPGLPRLLGPTKKLKRSKPAQPANSSSQLQLPDTSPATNEESAEENELCESGMDSADLNEQSQTHETSDDLLGVEDDNDESVDYDCLLSTEDSAGRRNSSLDQSQLQQIPVKELSNTNEAVGKALEAIPETMLPPSQLSSPNTTDTNLNQHPEASTVAIDAQSLSQDESSGGITIELGEMSSDVENSPSYNLSTNPVKIPDRNETDKQKTHGKGKAVDYSKPSTSDAGSRRQYNEQILEESFFGPLDLGLPPIRVSAQRKLMRRRRT</sequence>
<feature type="domain" description="UBC core" evidence="5">
    <location>
        <begin position="2"/>
        <end position="152"/>
    </location>
</feature>
<organism evidence="6 7">
    <name type="scientific">Coemansia brasiliensis</name>
    <dbReference type="NCBI Taxonomy" id="2650707"/>
    <lineage>
        <taxon>Eukaryota</taxon>
        <taxon>Fungi</taxon>
        <taxon>Fungi incertae sedis</taxon>
        <taxon>Zoopagomycota</taxon>
        <taxon>Kickxellomycotina</taxon>
        <taxon>Kickxellomycetes</taxon>
        <taxon>Kickxellales</taxon>
        <taxon>Kickxellaceae</taxon>
        <taxon>Coemansia</taxon>
    </lineage>
</organism>